<evidence type="ECO:0000313" key="18">
    <source>
        <dbReference type="EMBL" id="TCE83904.1"/>
    </source>
</evidence>
<evidence type="ECO:0000313" key="22">
    <source>
        <dbReference type="EMBL" id="TCF43605.1"/>
    </source>
</evidence>
<comment type="domain">
    <text evidence="11">The middle region has homology to RecA with ATPase motifs including the RadA KNRFG motif, while the C-terminus is homologous to Lon protease.</text>
</comment>
<feature type="region of interest" description="Lon-protease-like" evidence="11">
    <location>
        <begin position="409"/>
        <end position="512"/>
    </location>
</feature>
<keyword evidence="6" id="KW-0862">Zinc</keyword>
<keyword evidence="3 11" id="KW-0227">DNA damage</keyword>
<keyword evidence="9 11" id="KW-0238">DNA-binding</keyword>
<evidence type="ECO:0000313" key="20">
    <source>
        <dbReference type="EMBL" id="TCF30209.1"/>
    </source>
</evidence>
<reference evidence="25" key="2">
    <citation type="submission" date="2019-02" db="EMBL/GenBank/DDBJ databases">
        <authorList>
            <person name="Odamaki T."/>
        </authorList>
    </citation>
    <scope>NUCLEOTIDE SEQUENCE</scope>
    <source>
        <strain evidence="15">MCC10008</strain>
        <strain evidence="16">MCC10009</strain>
        <strain evidence="17">MCC10043</strain>
        <strain evidence="18">MCC10070</strain>
        <strain evidence="19">MCC10083</strain>
        <strain evidence="20">MCC10096</strain>
        <strain evidence="21">MCC10100</strain>
        <strain evidence="22">MCC10102</strain>
        <strain evidence="23">MCC10118</strain>
        <strain evidence="25">MCC10120</strain>
        <strain evidence="24">MCC10126</strain>
    </source>
</reference>
<evidence type="ECO:0000256" key="12">
    <source>
        <dbReference type="SAM" id="MobiDB-lite"/>
    </source>
</evidence>
<protein>
    <recommendedName>
        <fullName evidence="11">DNA repair protein RadA</fullName>
    </recommendedName>
</protein>
<dbReference type="Proteomes" id="UP000663812">
    <property type="component" value="Unassembled WGS sequence"/>
</dbReference>
<dbReference type="Proteomes" id="UP000291226">
    <property type="component" value="Unassembled WGS sequence"/>
</dbReference>
<evidence type="ECO:0000313" key="35">
    <source>
        <dbReference type="Proteomes" id="UP000292932"/>
    </source>
</evidence>
<accession>A0A087AUZ9</accession>
<reference evidence="27 28" key="1">
    <citation type="journal article" date="2018" name="Sci. Rep.">
        <title>Genomic diversity and distribution of Bifidobacterium longum subsp. longum across the human lifespan.</title>
        <authorList>
            <person name="Odamaki T."/>
            <person name="Bottacini F."/>
            <person name="Kato K."/>
            <person name="Mitsuyama E."/>
            <person name="Yoshida K."/>
            <person name="Horigome A."/>
            <person name="Xiao J.Z."/>
            <person name="van Sinderen D."/>
        </authorList>
    </citation>
    <scope>NUCLEOTIDE SEQUENCE [LARGE SCALE GENOMIC DNA]</scope>
    <source>
        <strain evidence="15 32">MCC10008</strain>
        <strain evidence="16 31">MCC10009</strain>
        <strain evidence="17 33">MCC10043</strain>
        <strain evidence="18 30">MCC10070</strain>
        <strain evidence="19 27">MCC10083</strain>
        <strain evidence="20 35">MCC10096</strain>
        <strain evidence="21 37">MCC10100</strain>
        <strain evidence="22 34">MCC10102</strain>
        <strain evidence="23 36">MCC10118</strain>
        <strain evidence="25 29">MCC10120</strain>
        <strain evidence="24 28">MCC10126</strain>
    </source>
</reference>
<dbReference type="InterPro" id="IPR014721">
    <property type="entry name" value="Ribsml_uS5_D2-typ_fold_subgr"/>
</dbReference>
<dbReference type="GeneID" id="69578857"/>
<keyword evidence="5" id="KW-0378">Hydrolase</keyword>
<evidence type="ECO:0000313" key="34">
    <source>
        <dbReference type="Proteomes" id="UP000292692"/>
    </source>
</evidence>
<evidence type="ECO:0000313" key="33">
    <source>
        <dbReference type="Proteomes" id="UP000292260"/>
    </source>
</evidence>
<name>A0A087AUZ9_BIFLL</name>
<dbReference type="GO" id="GO:0004176">
    <property type="term" value="F:ATP-dependent peptidase activity"/>
    <property type="evidence" value="ECO:0007669"/>
    <property type="project" value="InterPro"/>
</dbReference>
<dbReference type="InterPro" id="IPR027417">
    <property type="entry name" value="P-loop_NTPase"/>
</dbReference>
<dbReference type="EMBL" id="SHPS01000034">
    <property type="protein sequence ID" value="TCD84635.1"/>
    <property type="molecule type" value="Genomic_DNA"/>
</dbReference>
<dbReference type="SUPFAM" id="SSF52540">
    <property type="entry name" value="P-loop containing nucleoside triphosphate hydrolases"/>
    <property type="match status" value="1"/>
</dbReference>
<dbReference type="InterPro" id="IPR003593">
    <property type="entry name" value="AAA+_ATPase"/>
</dbReference>
<dbReference type="Gene3D" id="3.30.230.10">
    <property type="match status" value="1"/>
</dbReference>
<evidence type="ECO:0000313" key="32">
    <source>
        <dbReference type="Proteomes" id="UP000292241"/>
    </source>
</evidence>
<dbReference type="GO" id="GO:0008270">
    <property type="term" value="F:zinc ion binding"/>
    <property type="evidence" value="ECO:0007669"/>
    <property type="project" value="UniProtKB-KW"/>
</dbReference>
<dbReference type="HAMAP" id="MF_01498">
    <property type="entry name" value="RadA_bact"/>
    <property type="match status" value="1"/>
</dbReference>
<keyword evidence="4" id="KW-0863">Zinc-finger</keyword>
<evidence type="ECO:0000256" key="7">
    <source>
        <dbReference type="ARBA" id="ARBA00022840"/>
    </source>
</evidence>
<evidence type="ECO:0000256" key="3">
    <source>
        <dbReference type="ARBA" id="ARBA00022763"/>
    </source>
</evidence>
<dbReference type="EMBL" id="SHSD01000039">
    <property type="protein sequence ID" value="TCF08353.1"/>
    <property type="molecule type" value="Genomic_DNA"/>
</dbReference>
<dbReference type="Proteomes" id="UP000291881">
    <property type="component" value="Unassembled WGS sequence"/>
</dbReference>
<organism evidence="25 29">
    <name type="scientific">Bifidobacterium longum subsp. longum</name>
    <dbReference type="NCBI Taxonomy" id="1679"/>
    <lineage>
        <taxon>Bacteria</taxon>
        <taxon>Bacillati</taxon>
        <taxon>Actinomycetota</taxon>
        <taxon>Actinomycetes</taxon>
        <taxon>Bifidobacteriales</taxon>
        <taxon>Bifidobacteriaceae</taxon>
        <taxon>Bifidobacterium</taxon>
    </lineage>
</organism>
<evidence type="ECO:0000313" key="27">
    <source>
        <dbReference type="Proteomes" id="UP000291226"/>
    </source>
</evidence>
<dbReference type="Proteomes" id="UP000292241">
    <property type="component" value="Unassembled WGS sequence"/>
</dbReference>
<evidence type="ECO:0000256" key="9">
    <source>
        <dbReference type="ARBA" id="ARBA00023125"/>
    </source>
</evidence>
<evidence type="ECO:0000313" key="17">
    <source>
        <dbReference type="EMBL" id="TCE39231.1"/>
    </source>
</evidence>
<evidence type="ECO:0000259" key="13">
    <source>
        <dbReference type="PROSITE" id="PS50162"/>
    </source>
</evidence>
<evidence type="ECO:0000313" key="37">
    <source>
        <dbReference type="Proteomes" id="UP000294241"/>
    </source>
</evidence>
<dbReference type="InterPro" id="IPR008269">
    <property type="entry name" value="Lon_proteolytic"/>
</dbReference>
<dbReference type="EMBL" id="SHPR01000040">
    <property type="protein sequence ID" value="TCD82560.1"/>
    <property type="molecule type" value="Genomic_DNA"/>
</dbReference>
<dbReference type="Proteomes" id="UP000291814">
    <property type="component" value="Unassembled WGS sequence"/>
</dbReference>
<feature type="compositionally biased region" description="Polar residues" evidence="12">
    <location>
        <begin position="141"/>
        <end position="162"/>
    </location>
</feature>
<dbReference type="EMBL" id="CP118598">
    <property type="protein sequence ID" value="WDY40017.1"/>
    <property type="molecule type" value="Genomic_DNA"/>
</dbReference>
<dbReference type="Proteomes" id="UP000291501">
    <property type="component" value="Unassembled WGS sequence"/>
</dbReference>
<dbReference type="PRINTS" id="PR01874">
    <property type="entry name" value="DNAREPAIRADA"/>
</dbReference>
<evidence type="ECO:0000313" key="14">
    <source>
        <dbReference type="EMBL" id="GHM72655.1"/>
    </source>
</evidence>
<dbReference type="GO" id="GO:0140664">
    <property type="term" value="F:ATP-dependent DNA damage sensor activity"/>
    <property type="evidence" value="ECO:0007669"/>
    <property type="project" value="InterPro"/>
</dbReference>
<dbReference type="PANTHER" id="PTHR32472">
    <property type="entry name" value="DNA REPAIR PROTEIN RADA"/>
    <property type="match status" value="1"/>
</dbReference>
<dbReference type="EMBL" id="SHQU01000040">
    <property type="protein sequence ID" value="TCE39231.1"/>
    <property type="molecule type" value="Genomic_DNA"/>
</dbReference>
<dbReference type="SMART" id="SM00382">
    <property type="entry name" value="AAA"/>
    <property type="match status" value="1"/>
</dbReference>
<dbReference type="Gene3D" id="3.40.50.300">
    <property type="entry name" value="P-loop containing nucleotide triphosphate hydrolases"/>
    <property type="match status" value="1"/>
</dbReference>
<sequence length="512" mass="53541">MAKSSVQYVCSECGWNGPKWYGRCPECGQWGTVEEFHEARPAAGSRTAAPGRTSRTQSVTVANNARSAARPITEVGTESVERLGTGFSEFDRVLGGGVVPGSVTLIAGEPGIGKSTLLLQTAGNIARVVAGDSTFRGAGQRSAQQSGRAQGNASNTVPMRGNASSTHANTVLYISGEESQAQVRLRASRINAVEPNLLLASTTDLSTVLGLIEQNKPALAIVDSAQTIVSQEVDGISGGSTQVREVASALIDTAKTLDIPVFLVGHVTKDGSIAGPRTLEHLVDVVCQFEGDSETALRMLRAVKNRFGPTDEVGCFDMSGEGIEEVTDPAGLFLSGDGPDAANAAPVEGTCVTFTLDGHRSLPIEVQALVTTSVLPTPRRAVNGVDPSRIAMLVAVLYRHSKLNLLSNDLYISTIAGGQAKEPGSDLAIVAALASAATSKPIARATCAIGEISLTGQVRPVPRMEYRLREAARLGFTTAVIPPLRKPVHVEGLQLVESNTLSDALDALGVRK</sequence>
<dbReference type="PANTHER" id="PTHR32472:SF10">
    <property type="entry name" value="DNA REPAIR PROTEIN RADA-LIKE PROTEIN"/>
    <property type="match status" value="1"/>
</dbReference>
<dbReference type="EMBL" id="SHSV01000030">
    <property type="protein sequence ID" value="TCF43605.1"/>
    <property type="molecule type" value="Genomic_DNA"/>
</dbReference>
<evidence type="ECO:0000256" key="5">
    <source>
        <dbReference type="ARBA" id="ARBA00022801"/>
    </source>
</evidence>
<dbReference type="EMBL" id="BNHC01000005">
    <property type="protein sequence ID" value="GHM72655.1"/>
    <property type="molecule type" value="Genomic_DNA"/>
</dbReference>
<dbReference type="EMBL" id="SHST01000029">
    <property type="protein sequence ID" value="TCF38152.1"/>
    <property type="molecule type" value="Genomic_DNA"/>
</dbReference>
<dbReference type="Proteomes" id="UP000292260">
    <property type="component" value="Unassembled WGS sequence"/>
</dbReference>
<proteinExistence type="inferred from homology"/>
<evidence type="ECO:0000313" key="38">
    <source>
        <dbReference type="Proteomes" id="UP001221506"/>
    </source>
</evidence>
<dbReference type="Proteomes" id="UP000292932">
    <property type="component" value="Unassembled WGS sequence"/>
</dbReference>
<dbReference type="Proteomes" id="UP000291713">
    <property type="component" value="Unassembled WGS sequence"/>
</dbReference>
<dbReference type="OMA" id="CPECQAW"/>
<evidence type="ECO:0000313" key="28">
    <source>
        <dbReference type="Proteomes" id="UP000291501"/>
    </source>
</evidence>
<dbReference type="Proteomes" id="UP000293137">
    <property type="component" value="Unassembled WGS sequence"/>
</dbReference>
<gene>
    <name evidence="11 14" type="primary">radA</name>
    <name evidence="14" type="ORF">MCC00316_09450</name>
    <name evidence="15" type="ORF">MCC10008_1696</name>
    <name evidence="16" type="ORF">MCC10009_1713</name>
    <name evidence="17" type="ORF">MCC10043_1800</name>
    <name evidence="18" type="ORF">MCC10070_1765</name>
    <name evidence="19" type="ORF">MCC10083_1709</name>
    <name evidence="20" type="ORF">MCC10096_1904</name>
    <name evidence="21" type="ORF">MCC10100_1712</name>
    <name evidence="22" type="ORF">MCC10102_1806</name>
    <name evidence="23" type="ORF">MCC10118_1654</name>
    <name evidence="25" type="ORF">MCC10120_1768</name>
    <name evidence="24" type="ORF">MCC10126_1798</name>
    <name evidence="26" type="ORF">PWA56_09020</name>
</gene>
<dbReference type="InterPro" id="IPR004504">
    <property type="entry name" value="DNA_repair_RadA"/>
</dbReference>
<dbReference type="EMBL" id="SHRR01000032">
    <property type="protein sequence ID" value="TCE83904.1"/>
    <property type="molecule type" value="Genomic_DNA"/>
</dbReference>
<dbReference type="InterPro" id="IPR041166">
    <property type="entry name" value="Rubredoxin_2"/>
</dbReference>
<reference evidence="14" key="3">
    <citation type="journal article" date="2021" name="Appl. Environ. Microbiol.">
        <title>Novel 3-O-alpha-d-Galactosyl-alpha-l-Arabinofuranosidase for the Assimilation of Gum Arabic Arabinogalactan Protein in Bifidobacterium longum subsp. longum.</title>
        <authorList>
            <person name="Sasaki Y."/>
            <person name="Horigome A."/>
            <person name="Odamaki T."/>
            <person name="Xiao J.Z."/>
            <person name="Ishiwata A."/>
            <person name="Ito Y."/>
            <person name="Kitahara K."/>
            <person name="Fujita K."/>
        </authorList>
    </citation>
    <scope>NUCLEOTIDE SEQUENCE</scope>
    <source>
        <strain evidence="14">MCC00316</strain>
    </source>
</reference>
<evidence type="ECO:0000256" key="10">
    <source>
        <dbReference type="ARBA" id="ARBA00023204"/>
    </source>
</evidence>
<evidence type="ECO:0000313" key="26">
    <source>
        <dbReference type="EMBL" id="WDY40017.1"/>
    </source>
</evidence>
<evidence type="ECO:0000313" key="30">
    <source>
        <dbReference type="Proteomes" id="UP000291814"/>
    </source>
</evidence>
<feature type="short sequence motif" description="RadA KNRFG motif" evidence="11">
    <location>
        <begin position="304"/>
        <end position="308"/>
    </location>
</feature>
<evidence type="ECO:0000313" key="15">
    <source>
        <dbReference type="EMBL" id="TCD82560.1"/>
    </source>
</evidence>
<dbReference type="RefSeq" id="WP_007055359.1">
    <property type="nucleotide sequence ID" value="NZ_AP022379.1"/>
</dbReference>
<comment type="similarity">
    <text evidence="11">Belongs to the RecA family. RadA subfamily.</text>
</comment>
<dbReference type="Proteomes" id="UP000292692">
    <property type="component" value="Unassembled WGS sequence"/>
</dbReference>
<dbReference type="Pfam" id="PF18073">
    <property type="entry name" value="Zn_ribbon_LapB"/>
    <property type="match status" value="1"/>
</dbReference>
<evidence type="ECO:0000313" key="31">
    <source>
        <dbReference type="Proteomes" id="UP000291881"/>
    </source>
</evidence>
<evidence type="ECO:0000313" key="36">
    <source>
        <dbReference type="Proteomes" id="UP000293137"/>
    </source>
</evidence>
<evidence type="ECO:0000313" key="25">
    <source>
        <dbReference type="EMBL" id="TCF94068.1"/>
    </source>
</evidence>
<evidence type="ECO:0000256" key="6">
    <source>
        <dbReference type="ARBA" id="ARBA00022833"/>
    </source>
</evidence>
<keyword evidence="8 11" id="KW-0346">Stress response</keyword>
<dbReference type="SUPFAM" id="SSF54211">
    <property type="entry name" value="Ribosomal protein S5 domain 2-like"/>
    <property type="match status" value="1"/>
</dbReference>
<evidence type="ECO:0000256" key="8">
    <source>
        <dbReference type="ARBA" id="ARBA00023016"/>
    </source>
</evidence>
<dbReference type="InterPro" id="IPR020568">
    <property type="entry name" value="Ribosomal_Su5_D2-typ_SF"/>
</dbReference>
<dbReference type="GO" id="GO:0000725">
    <property type="term" value="P:recombinational repair"/>
    <property type="evidence" value="ECO:0007669"/>
    <property type="project" value="UniProtKB-UniRule"/>
</dbReference>
<dbReference type="Proteomes" id="UP001221506">
    <property type="component" value="Chromosome"/>
</dbReference>
<dbReference type="InterPro" id="IPR020588">
    <property type="entry name" value="RecA_ATP-bd"/>
</dbReference>
<evidence type="ECO:0000313" key="24">
    <source>
        <dbReference type="EMBL" id="TCF80601.1"/>
    </source>
</evidence>
<feature type="domain" description="RecA family profile 1" evidence="13">
    <location>
        <begin position="79"/>
        <end position="267"/>
    </location>
</feature>
<dbReference type="GO" id="GO:0005829">
    <property type="term" value="C:cytosol"/>
    <property type="evidence" value="ECO:0007669"/>
    <property type="project" value="TreeGrafter"/>
</dbReference>
<keyword evidence="1 11" id="KW-0479">Metal-binding</keyword>
<dbReference type="GO" id="GO:0004252">
    <property type="term" value="F:serine-type endopeptidase activity"/>
    <property type="evidence" value="ECO:0007669"/>
    <property type="project" value="InterPro"/>
</dbReference>
<dbReference type="EMBL" id="SHTU01000029">
    <property type="protein sequence ID" value="TCF94068.1"/>
    <property type="molecule type" value="Genomic_DNA"/>
</dbReference>
<evidence type="ECO:0000256" key="4">
    <source>
        <dbReference type="ARBA" id="ARBA00022771"/>
    </source>
</evidence>
<reference evidence="26 38" key="4">
    <citation type="submission" date="2023-02" db="EMBL/GenBank/DDBJ databases">
        <authorList>
            <person name="Pan L."/>
        </authorList>
    </citation>
    <scope>NUCLEOTIDE SEQUENCE [LARGE SCALE GENOMIC DNA]</scope>
    <source>
        <strain evidence="26 38">F2</strain>
    </source>
</reference>
<dbReference type="CDD" id="cd01121">
    <property type="entry name" value="RadA_SMS_N"/>
    <property type="match status" value="1"/>
</dbReference>
<evidence type="ECO:0000313" key="23">
    <source>
        <dbReference type="EMBL" id="TCF68266.1"/>
    </source>
</evidence>
<evidence type="ECO:0000313" key="16">
    <source>
        <dbReference type="EMBL" id="TCD84635.1"/>
    </source>
</evidence>
<dbReference type="Pfam" id="PF13481">
    <property type="entry name" value="AAA_25"/>
    <property type="match status" value="1"/>
</dbReference>
<dbReference type="EMBL" id="SHTN01000034">
    <property type="protein sequence ID" value="TCF80601.1"/>
    <property type="molecule type" value="Genomic_DNA"/>
</dbReference>
<evidence type="ECO:0000256" key="2">
    <source>
        <dbReference type="ARBA" id="ARBA00022741"/>
    </source>
</evidence>
<dbReference type="EMBL" id="SHSP01000019">
    <property type="protein sequence ID" value="TCF30209.1"/>
    <property type="molecule type" value="Genomic_DNA"/>
</dbReference>
<dbReference type="GO" id="GO:0006508">
    <property type="term" value="P:proteolysis"/>
    <property type="evidence" value="ECO:0007669"/>
    <property type="project" value="InterPro"/>
</dbReference>
<dbReference type="PROSITE" id="PS50162">
    <property type="entry name" value="RECA_2"/>
    <property type="match status" value="1"/>
</dbReference>
<evidence type="ECO:0000313" key="19">
    <source>
        <dbReference type="EMBL" id="TCF08353.1"/>
    </source>
</evidence>
<dbReference type="Pfam" id="PF05362">
    <property type="entry name" value="Lon_C"/>
    <property type="match status" value="1"/>
</dbReference>
<dbReference type="GO" id="GO:0003684">
    <property type="term" value="F:damaged DNA binding"/>
    <property type="evidence" value="ECO:0007669"/>
    <property type="project" value="InterPro"/>
</dbReference>
<evidence type="ECO:0000313" key="21">
    <source>
        <dbReference type="EMBL" id="TCF38152.1"/>
    </source>
</evidence>
<dbReference type="AlphaFoldDB" id="A0A087AUZ9"/>
<keyword evidence="2 11" id="KW-0547">Nucleotide-binding</keyword>
<feature type="binding site" evidence="11">
    <location>
        <begin position="108"/>
        <end position="115"/>
    </location>
    <ligand>
        <name>ATP</name>
        <dbReference type="ChEBI" id="CHEBI:30616"/>
    </ligand>
</feature>
<keyword evidence="7 11" id="KW-0067">ATP-binding</keyword>
<keyword evidence="10 11" id="KW-0234">DNA repair</keyword>
<dbReference type="Proteomes" id="UP000294241">
    <property type="component" value="Unassembled WGS sequence"/>
</dbReference>
<feature type="region of interest" description="Disordered" evidence="12">
    <location>
        <begin position="136"/>
        <end position="162"/>
    </location>
</feature>
<evidence type="ECO:0000313" key="29">
    <source>
        <dbReference type="Proteomes" id="UP000291713"/>
    </source>
</evidence>
<evidence type="ECO:0000256" key="11">
    <source>
        <dbReference type="HAMAP-Rule" id="MF_01498"/>
    </source>
</evidence>
<comment type="function">
    <text evidence="11">Plays a role in repairing double-strand DNA breaks, probably involving stabilizing or processing branched DNA or blocked replication forks.</text>
</comment>
<evidence type="ECO:0000256" key="1">
    <source>
        <dbReference type="ARBA" id="ARBA00022723"/>
    </source>
</evidence>
<dbReference type="GO" id="GO:0005524">
    <property type="term" value="F:ATP binding"/>
    <property type="evidence" value="ECO:0007669"/>
    <property type="project" value="UniProtKB-UniRule"/>
</dbReference>
<dbReference type="EMBL" id="SHTH01000018">
    <property type="protein sequence ID" value="TCF68266.1"/>
    <property type="molecule type" value="Genomic_DNA"/>
</dbReference>